<feature type="coiled-coil region" evidence="6">
    <location>
        <begin position="159"/>
        <end position="223"/>
    </location>
</feature>
<dbReference type="Gene3D" id="1.20.1600.10">
    <property type="entry name" value="Outer membrane efflux proteins (OEP)"/>
    <property type="match status" value="1"/>
</dbReference>
<dbReference type="EMBL" id="FPKX01000017">
    <property type="protein sequence ID" value="SFZ97719.1"/>
    <property type="molecule type" value="Genomic_DNA"/>
</dbReference>
<keyword evidence="6" id="KW-0175">Coiled coil</keyword>
<dbReference type="GO" id="GO:1990281">
    <property type="term" value="C:efflux pump complex"/>
    <property type="evidence" value="ECO:0007669"/>
    <property type="project" value="TreeGrafter"/>
</dbReference>
<protein>
    <recommendedName>
        <fullName evidence="8">Outer membrane efflux protein</fullName>
    </recommendedName>
</protein>
<evidence type="ECO:0000256" key="5">
    <source>
        <dbReference type="ARBA" id="ARBA00023237"/>
    </source>
</evidence>
<evidence type="ECO:0000256" key="3">
    <source>
        <dbReference type="ARBA" id="ARBA00022692"/>
    </source>
</evidence>
<dbReference type="PANTHER" id="PTHR30026">
    <property type="entry name" value="OUTER MEMBRANE PROTEIN TOLC"/>
    <property type="match status" value="1"/>
</dbReference>
<evidence type="ECO:0000256" key="4">
    <source>
        <dbReference type="ARBA" id="ARBA00023136"/>
    </source>
</evidence>
<organism evidence="7">
    <name type="scientific">hydrothermal vent metagenome</name>
    <dbReference type="NCBI Taxonomy" id="652676"/>
    <lineage>
        <taxon>unclassified sequences</taxon>
        <taxon>metagenomes</taxon>
        <taxon>ecological metagenomes</taxon>
    </lineage>
</organism>
<evidence type="ECO:0000313" key="7">
    <source>
        <dbReference type="EMBL" id="SFZ97719.1"/>
    </source>
</evidence>
<dbReference type="GO" id="GO:0009279">
    <property type="term" value="C:cell outer membrane"/>
    <property type="evidence" value="ECO:0007669"/>
    <property type="project" value="UniProtKB-SubCell"/>
</dbReference>
<keyword evidence="3" id="KW-0812">Transmembrane</keyword>
<evidence type="ECO:0000256" key="2">
    <source>
        <dbReference type="ARBA" id="ARBA00022452"/>
    </source>
</evidence>
<dbReference type="GO" id="GO:0015562">
    <property type="term" value="F:efflux transmembrane transporter activity"/>
    <property type="evidence" value="ECO:0007669"/>
    <property type="project" value="InterPro"/>
</dbReference>
<keyword evidence="2" id="KW-1134">Transmembrane beta strand</keyword>
<keyword evidence="5" id="KW-0998">Cell outer membrane</keyword>
<comment type="subcellular location">
    <subcellularLocation>
        <location evidence="1">Cell outer membrane</location>
    </subcellularLocation>
</comment>
<evidence type="ECO:0008006" key="8">
    <source>
        <dbReference type="Google" id="ProtNLM"/>
    </source>
</evidence>
<accession>A0A1W1ECD2</accession>
<gene>
    <name evidence="7" type="ORF">MNB_SV-5-866</name>
</gene>
<reference evidence="7" key="1">
    <citation type="submission" date="2016-10" db="EMBL/GenBank/DDBJ databases">
        <authorList>
            <person name="de Groot N.N."/>
        </authorList>
    </citation>
    <scope>NUCLEOTIDE SEQUENCE</scope>
</reference>
<evidence type="ECO:0000256" key="6">
    <source>
        <dbReference type="SAM" id="Coils"/>
    </source>
</evidence>
<proteinExistence type="predicted"/>
<name>A0A1W1ECD2_9ZZZZ</name>
<dbReference type="AlphaFoldDB" id="A0A1W1ECD2"/>
<dbReference type="PANTHER" id="PTHR30026:SF20">
    <property type="entry name" value="OUTER MEMBRANE PROTEIN TOLC"/>
    <property type="match status" value="1"/>
</dbReference>
<dbReference type="GO" id="GO:0015288">
    <property type="term" value="F:porin activity"/>
    <property type="evidence" value="ECO:0007669"/>
    <property type="project" value="TreeGrafter"/>
</dbReference>
<evidence type="ECO:0000256" key="1">
    <source>
        <dbReference type="ARBA" id="ARBA00004442"/>
    </source>
</evidence>
<sequence length="387" mass="44899">MFSLVHADELGDILSKNKELMFDYDIKSNELQSDMLSKSWINPVTVRYNKDYTTRFKSGRVDTGTFSVFIDQPIFRSGGIYYAIKYSSALRDANNVEIKIQRRQMIGDAVSILFNLKKNKLEQKKMSYLIKNDKIDIRQKRDSYDSGILDSSFLDQAILKKSQDEATLLELELNYLELKQRFSLLSNKNPNKLRLPKLKMISKSNYKSQNLELKRDVLRAEESSYNTKVTTAKYLPTLSLQGQYTDGDLNPLFPNNGVEERYYNYGFSVSMPLDINSFSDIEASKVAKLKAATQVLDRKDTVDQEYQWIYNSLSVLDKKIYLAKKDEKVYKNLLHLTKDLVQAGEKTEFDSEIMSNSLSIRKIDQQIYAIDKQLKLLKLYIRVENVL</sequence>
<keyword evidence="4" id="KW-0472">Membrane</keyword>
<dbReference type="InterPro" id="IPR051906">
    <property type="entry name" value="TolC-like"/>
</dbReference>
<dbReference type="SUPFAM" id="SSF56954">
    <property type="entry name" value="Outer membrane efflux proteins (OEP)"/>
    <property type="match status" value="1"/>
</dbReference>